<organism evidence="1">
    <name type="scientific">Tetraselmis sp. GSL018</name>
    <dbReference type="NCBI Taxonomy" id="582737"/>
    <lineage>
        <taxon>Eukaryota</taxon>
        <taxon>Viridiplantae</taxon>
        <taxon>Chlorophyta</taxon>
        <taxon>core chlorophytes</taxon>
        <taxon>Chlorodendrophyceae</taxon>
        <taxon>Chlorodendrales</taxon>
        <taxon>Chlorodendraceae</taxon>
        <taxon>Tetraselmis</taxon>
    </lineage>
</organism>
<dbReference type="EMBL" id="GBEZ01016330">
    <property type="protein sequence ID" value="JAC69908.1"/>
    <property type="molecule type" value="Transcribed_RNA"/>
</dbReference>
<accession>A0A061RD45</accession>
<protein>
    <submittedName>
        <fullName evidence="1">Uncharacterized protein</fullName>
    </submittedName>
</protein>
<name>A0A061RD45_9CHLO</name>
<proteinExistence type="predicted"/>
<gene>
    <name evidence="1" type="ORF">TSPGSL018_5279</name>
</gene>
<evidence type="ECO:0000313" key="1">
    <source>
        <dbReference type="EMBL" id="JAC69908.1"/>
    </source>
</evidence>
<sequence>MGTARALADESPAVSPGTPLALRLQTESGPIVRFGFAGALVGQSHRPLRLSSRCR</sequence>
<dbReference type="AlphaFoldDB" id="A0A061RD45"/>
<reference evidence="1" key="1">
    <citation type="submission" date="2014-05" db="EMBL/GenBank/DDBJ databases">
        <title>The transcriptome of the halophilic microalga Tetraselmis sp. GSL018 isolated from the Great Salt Lake, Utah.</title>
        <authorList>
            <person name="Jinkerson R.E."/>
            <person name="D'Adamo S."/>
            <person name="Posewitz M.C."/>
        </authorList>
    </citation>
    <scope>NUCLEOTIDE SEQUENCE</scope>
    <source>
        <strain evidence="1">GSL018</strain>
    </source>
</reference>